<evidence type="ECO:0000256" key="3">
    <source>
        <dbReference type="ARBA" id="ARBA00011262"/>
    </source>
</evidence>
<dbReference type="InterPro" id="IPR050107">
    <property type="entry name" value="ABC_carbohydrate_import_ATPase"/>
</dbReference>
<comment type="similarity">
    <text evidence="2">Belongs to the ABC transporter superfamily. AI-2 autoinducer porter (TC 3.A.1.2.8) family.</text>
</comment>
<dbReference type="GO" id="GO:0016887">
    <property type="term" value="F:ATP hydrolysis activity"/>
    <property type="evidence" value="ECO:0007669"/>
    <property type="project" value="InterPro"/>
</dbReference>
<feature type="domain" description="ABC transporter" evidence="10">
    <location>
        <begin position="14"/>
        <end position="242"/>
    </location>
</feature>
<dbReference type="EC" id="7.6.2.13" evidence="8"/>
<dbReference type="CDD" id="cd03215">
    <property type="entry name" value="ABC_Carb_Monos_II"/>
    <property type="match status" value="1"/>
</dbReference>
<dbReference type="PROSITE" id="PS50893">
    <property type="entry name" value="ABC_TRANSPORTER_2"/>
    <property type="match status" value="2"/>
</dbReference>
<evidence type="ECO:0000256" key="8">
    <source>
        <dbReference type="ARBA" id="ARBA00023798"/>
    </source>
</evidence>
<evidence type="ECO:0000256" key="6">
    <source>
        <dbReference type="ARBA" id="ARBA00022840"/>
    </source>
</evidence>
<dbReference type="GO" id="GO:0005524">
    <property type="term" value="F:ATP binding"/>
    <property type="evidence" value="ECO:0007669"/>
    <property type="project" value="UniProtKB-KW"/>
</dbReference>
<dbReference type="SMART" id="SM00382">
    <property type="entry name" value="AAA"/>
    <property type="match status" value="2"/>
</dbReference>
<name>A0A3Q9GHY7_9ACTO</name>
<gene>
    <name evidence="11" type="ORF">EBQ10_06660</name>
</gene>
<evidence type="ECO:0000313" key="12">
    <source>
        <dbReference type="Proteomes" id="UP000275951"/>
    </source>
</evidence>
<proteinExistence type="inferred from homology"/>
<keyword evidence="6 11" id="KW-0067">ATP-binding</keyword>
<dbReference type="Proteomes" id="UP000275951">
    <property type="component" value="Chromosome"/>
</dbReference>
<dbReference type="InterPro" id="IPR027417">
    <property type="entry name" value="P-loop_NTPase"/>
</dbReference>
<dbReference type="PROSITE" id="PS00211">
    <property type="entry name" value="ABC_TRANSPORTER_1"/>
    <property type="match status" value="1"/>
</dbReference>
<evidence type="ECO:0000256" key="1">
    <source>
        <dbReference type="ARBA" id="ARBA00004417"/>
    </source>
</evidence>
<dbReference type="PANTHER" id="PTHR43790">
    <property type="entry name" value="CARBOHYDRATE TRANSPORT ATP-BINDING PROTEIN MG119-RELATED"/>
    <property type="match status" value="1"/>
</dbReference>
<evidence type="ECO:0000259" key="10">
    <source>
        <dbReference type="PROSITE" id="PS50893"/>
    </source>
</evidence>
<evidence type="ECO:0000256" key="5">
    <source>
        <dbReference type="ARBA" id="ARBA00022741"/>
    </source>
</evidence>
<evidence type="ECO:0000313" key="11">
    <source>
        <dbReference type="EMBL" id="AZR07010.1"/>
    </source>
</evidence>
<dbReference type="InterPro" id="IPR003593">
    <property type="entry name" value="AAA+_ATPase"/>
</dbReference>
<comment type="subcellular location">
    <subcellularLocation>
        <location evidence="1">Cell inner membrane</location>
        <topology evidence="1">Peripheral membrane protein</topology>
    </subcellularLocation>
</comment>
<dbReference type="EMBL" id="CP033905">
    <property type="protein sequence ID" value="AZR07010.1"/>
    <property type="molecule type" value="Genomic_DNA"/>
</dbReference>
<feature type="domain" description="ABC transporter" evidence="10">
    <location>
        <begin position="250"/>
        <end position="497"/>
    </location>
</feature>
<dbReference type="PANTHER" id="PTHR43790:SF2">
    <property type="entry name" value="AUTOINDUCER 2 IMPORT ATP-BINDING PROTEIN LSRA"/>
    <property type="match status" value="1"/>
</dbReference>
<dbReference type="Gene3D" id="3.40.50.300">
    <property type="entry name" value="P-loop containing nucleotide triphosphate hydrolases"/>
    <property type="match status" value="2"/>
</dbReference>
<dbReference type="InterPro" id="IPR003439">
    <property type="entry name" value="ABC_transporter-like_ATP-bd"/>
</dbReference>
<dbReference type="CDD" id="cd03216">
    <property type="entry name" value="ABC_Carb_Monos_I"/>
    <property type="match status" value="1"/>
</dbReference>
<evidence type="ECO:0000256" key="9">
    <source>
        <dbReference type="ARBA" id="ARBA00034076"/>
    </source>
</evidence>
<protein>
    <recommendedName>
        <fullName evidence="4">Autoinducer 2 import ATP-binding protein LsrA</fullName>
        <ecNumber evidence="8">7.6.2.13</ecNumber>
    </recommendedName>
</protein>
<comment type="catalytic activity">
    <reaction evidence="9">
        <text>ATP + H2O + (2R,4S)-2-methyl-2,3,3,4-tetrahydroxytetrahydrofuran-[AI-2-binding protein]Side 1 = ADP + phosphate + (2R,4S)-2-methyl-2,3,3,4-tetrahydroxytetrahydrofuranSide 2 + [AI-2-binding protein]Side 1.</text>
        <dbReference type="EC" id="7.6.2.13"/>
    </reaction>
</comment>
<dbReference type="InterPro" id="IPR017871">
    <property type="entry name" value="ABC_transporter-like_CS"/>
</dbReference>
<dbReference type="GO" id="GO:0005886">
    <property type="term" value="C:plasma membrane"/>
    <property type="evidence" value="ECO:0007669"/>
    <property type="project" value="UniProtKB-SubCell"/>
</dbReference>
<evidence type="ECO:0000256" key="2">
    <source>
        <dbReference type="ARBA" id="ARBA00009404"/>
    </source>
</evidence>
<organism evidence="11 12">
    <name type="scientific">Trueperella pyogenes</name>
    <dbReference type="NCBI Taxonomy" id="1661"/>
    <lineage>
        <taxon>Bacteria</taxon>
        <taxon>Bacillati</taxon>
        <taxon>Actinomycetota</taxon>
        <taxon>Actinomycetes</taxon>
        <taxon>Actinomycetales</taxon>
        <taxon>Actinomycetaceae</taxon>
        <taxon>Trueperella</taxon>
    </lineage>
</organism>
<reference evidence="11 12" key="1">
    <citation type="submission" date="2018-11" db="EMBL/GenBank/DDBJ databases">
        <title>Multidrug-resistant genes are associated with an 42-kb island TGI1 carrying a complex class 1 integron in a Trueperella pyogenes.</title>
        <authorList>
            <person name="Dong W."/>
        </authorList>
    </citation>
    <scope>NUCLEOTIDE SEQUENCE [LARGE SCALE GENOMIC DNA]</scope>
    <source>
        <strain evidence="11 12">TP4</strain>
    </source>
</reference>
<comment type="subunit">
    <text evidence="3">The complex is composed of two ATP-binding proteins (LsrA), two transmembrane proteins (LsrC and LsrD) and a solute-binding protein (LsrB).</text>
</comment>
<accession>A0A3Q9GHY7</accession>
<comment type="function">
    <text evidence="7">Part of the ABC transporter complex LsrABCD involved in autoinducer 2 (AI-2) import. Responsible for energy coupling to the transport system.</text>
</comment>
<dbReference type="SUPFAM" id="SSF52540">
    <property type="entry name" value="P-loop containing nucleoside triphosphate hydrolases"/>
    <property type="match status" value="2"/>
</dbReference>
<dbReference type="RefSeq" id="WP_108726440.1">
    <property type="nucleotide sequence ID" value="NZ_CP029001.1"/>
</dbReference>
<evidence type="ECO:0000256" key="7">
    <source>
        <dbReference type="ARBA" id="ARBA00023747"/>
    </source>
</evidence>
<keyword evidence="5" id="KW-0547">Nucleotide-binding</keyword>
<evidence type="ECO:0000256" key="4">
    <source>
        <dbReference type="ARBA" id="ARBA00019459"/>
    </source>
</evidence>
<dbReference type="AlphaFoldDB" id="A0A3Q9GHY7"/>
<dbReference type="Pfam" id="PF00005">
    <property type="entry name" value="ABC_tran"/>
    <property type="match status" value="2"/>
</dbReference>
<sequence length="501" mass="53883">MTNDVSVAGDEFAAEVRNLWKSFGGVPVMKGVSLSLNYGEIHALVGGNGAGKSTLMKAITGVIPPDAGEVLIGGKVVRALSPKQAHANYVYMVPQEPQLFPNLTVRENLTLALEGVEVKHEEIAQTLAAFAPHIHLDTTASELSISDQQIIEIVRGVLRRARVLVVDEPTAALTVNEAEKLFERLRHLSQEGVGIFYITHRLNEIFELCTTVTVLRDGQIVLSKPVMETSVSEIVQEMVPSARKYEAWKTKTSNQNSSEPALVVEGLSGQGFKNISFSVAPGEILGIAGLVGAGRTEVAETLYGIRPGKGTVILNGKPYNQRAPRESLDRGLAYVPEDRHRNGVFLLGNIIDNVTSTVLPLLSHLGVISKRDEDSFTTKLMDSLSLQKGSLSRRVGSLSGGNQQKVSLAKALAVAPKVVVLDEPSRGVDVGARADLYRLIGDLAQQGTAVVVISSDFDEIVEVSSRVIVIREGEVAAEMSANDISFSRVRNTCFGLESTNA</sequence>